<dbReference type="PROSITE" id="PS00624">
    <property type="entry name" value="GMC_OXRED_2"/>
    <property type="match status" value="1"/>
</dbReference>
<dbReference type="Pfam" id="PF00732">
    <property type="entry name" value="GMC_oxred_N"/>
    <property type="match status" value="1"/>
</dbReference>
<dbReference type="Proteomes" id="UP000554144">
    <property type="component" value="Unassembled WGS sequence"/>
</dbReference>
<dbReference type="GO" id="GO:0016614">
    <property type="term" value="F:oxidoreductase activity, acting on CH-OH group of donors"/>
    <property type="evidence" value="ECO:0007669"/>
    <property type="project" value="InterPro"/>
</dbReference>
<comment type="caution">
    <text evidence="8">The sequence shown here is derived from an EMBL/GenBank/DDBJ whole genome shotgun (WGS) entry which is preliminary data.</text>
</comment>
<reference evidence="8 9" key="1">
    <citation type="submission" date="2020-07" db="EMBL/GenBank/DDBJ databases">
        <title>Taxonomic revisions and descriptions of new bacterial species based on genomic comparisons in the high-G+C-content subgroup of the family Alcaligenaceae.</title>
        <authorList>
            <person name="Szabo A."/>
            <person name="Felfoldi T."/>
        </authorList>
    </citation>
    <scope>NUCLEOTIDE SEQUENCE [LARGE SCALE GENOMIC DNA]</scope>
    <source>
        <strain evidence="8 9">DSM 25667</strain>
    </source>
</reference>
<dbReference type="SUPFAM" id="SSF54373">
    <property type="entry name" value="FAD-linked reductases, C-terminal domain"/>
    <property type="match status" value="1"/>
</dbReference>
<dbReference type="Pfam" id="PF05199">
    <property type="entry name" value="GMC_oxred_C"/>
    <property type="match status" value="1"/>
</dbReference>
<evidence type="ECO:0000256" key="5">
    <source>
        <dbReference type="RuleBase" id="RU003968"/>
    </source>
</evidence>
<gene>
    <name evidence="8" type="ORF">H0A62_00995</name>
</gene>
<evidence type="ECO:0000259" key="7">
    <source>
        <dbReference type="PROSITE" id="PS00624"/>
    </source>
</evidence>
<dbReference type="PROSITE" id="PS00623">
    <property type="entry name" value="GMC_OXRED_1"/>
    <property type="match status" value="1"/>
</dbReference>
<dbReference type="GO" id="GO:0050660">
    <property type="term" value="F:flavin adenine dinucleotide binding"/>
    <property type="evidence" value="ECO:0007669"/>
    <property type="project" value="InterPro"/>
</dbReference>
<comment type="cofactor">
    <cofactor evidence="1">
        <name>FAD</name>
        <dbReference type="ChEBI" id="CHEBI:57692"/>
    </cofactor>
</comment>
<proteinExistence type="inferred from homology"/>
<evidence type="ECO:0000256" key="2">
    <source>
        <dbReference type="ARBA" id="ARBA00010790"/>
    </source>
</evidence>
<sequence length="547" mass="60269">MNRTSAPSSDTQHYDYVIVGSGAAGAIIANRLTQSGATVCVLEAGPPDNMLYLHIPAGFIKAVFNPKYAWQFSSEPTENTHGRRIPIPQGRTLGGSTSINGLIYNRGQSTDYDAWAALGNPGWGFNDVLPYFKSMEARTGGDDHYRGRSGELPISDIDWIHPLCSAFIDGAVETGIPRNEDYNGMYQAGVGYFQRTIDKGWRMSTARRFLKPIKSRSNLDIKTYAQASRILLEGKKAVGVAYCHPKQPNTTRTVMARKEIIIACGAINTPKLLQLSGIGPAGLLQEKNISVVHDLPGVGENLSDHYSVRVVAKVKNSDTINELVKGPRLAGQIFKWLTKKPSVMALSPSLVHYFWKSLPELDAPDLQGVFTPASYKEGYVGMLDDFPGMTAGIWQHRPQSRGHVRIKSADPFEDPIVQPNYLEHPQDQLTLIRGIRLARKLLQSKALERYFDEETLPGKLCESDNELLDFARQYGVSSYHVNGTAHMGPKSDRFAVVDNQLRVHGIENLRIADSSIMPSIPSANTCAATMMIGNKAGDLIRGRSTLR</sequence>
<dbReference type="SUPFAM" id="SSF51905">
    <property type="entry name" value="FAD/NAD(P)-binding domain"/>
    <property type="match status" value="1"/>
</dbReference>
<feature type="domain" description="Glucose-methanol-choline oxidoreductase N-terminal" evidence="6">
    <location>
        <begin position="90"/>
        <end position="113"/>
    </location>
</feature>
<name>A0A853GTQ6_9BURK</name>
<comment type="similarity">
    <text evidence="2 5">Belongs to the GMC oxidoreductase family.</text>
</comment>
<evidence type="ECO:0000256" key="4">
    <source>
        <dbReference type="ARBA" id="ARBA00022827"/>
    </source>
</evidence>
<accession>A0A853GTQ6</accession>
<dbReference type="Gene3D" id="3.30.560.10">
    <property type="entry name" value="Glucose Oxidase, domain 3"/>
    <property type="match status" value="1"/>
</dbReference>
<evidence type="ECO:0000256" key="1">
    <source>
        <dbReference type="ARBA" id="ARBA00001974"/>
    </source>
</evidence>
<keyword evidence="4 5" id="KW-0274">FAD</keyword>
<organism evidence="8 9">
    <name type="scientific">Pollutimonas harenae</name>
    <dbReference type="NCBI Taxonomy" id="657015"/>
    <lineage>
        <taxon>Bacteria</taxon>
        <taxon>Pseudomonadati</taxon>
        <taxon>Pseudomonadota</taxon>
        <taxon>Betaproteobacteria</taxon>
        <taxon>Burkholderiales</taxon>
        <taxon>Alcaligenaceae</taxon>
        <taxon>Pollutimonas</taxon>
    </lineage>
</organism>
<dbReference type="EMBL" id="JACCEV010000001">
    <property type="protein sequence ID" value="NYT84166.1"/>
    <property type="molecule type" value="Genomic_DNA"/>
</dbReference>
<dbReference type="InterPro" id="IPR007867">
    <property type="entry name" value="GMC_OxRtase_C"/>
</dbReference>
<dbReference type="PANTHER" id="PTHR11552:SF147">
    <property type="entry name" value="CHOLINE DEHYDROGENASE, MITOCHONDRIAL"/>
    <property type="match status" value="1"/>
</dbReference>
<evidence type="ECO:0000256" key="3">
    <source>
        <dbReference type="ARBA" id="ARBA00022630"/>
    </source>
</evidence>
<dbReference type="InterPro" id="IPR036188">
    <property type="entry name" value="FAD/NAD-bd_sf"/>
</dbReference>
<dbReference type="Gene3D" id="3.50.50.60">
    <property type="entry name" value="FAD/NAD(P)-binding domain"/>
    <property type="match status" value="1"/>
</dbReference>
<keyword evidence="9" id="KW-1185">Reference proteome</keyword>
<dbReference type="InterPro" id="IPR000172">
    <property type="entry name" value="GMC_OxRdtase_N"/>
</dbReference>
<dbReference type="InterPro" id="IPR012132">
    <property type="entry name" value="GMC_OxRdtase"/>
</dbReference>
<dbReference type="PANTHER" id="PTHR11552">
    <property type="entry name" value="GLUCOSE-METHANOL-CHOLINE GMC OXIDOREDUCTASE"/>
    <property type="match status" value="1"/>
</dbReference>
<evidence type="ECO:0000313" key="8">
    <source>
        <dbReference type="EMBL" id="NYT84166.1"/>
    </source>
</evidence>
<dbReference type="RefSeq" id="WP_130038648.1">
    <property type="nucleotide sequence ID" value="NZ_JACCEV010000001.1"/>
</dbReference>
<feature type="domain" description="Glucose-methanol-choline oxidoreductase N-terminal" evidence="7">
    <location>
        <begin position="265"/>
        <end position="279"/>
    </location>
</feature>
<dbReference type="AlphaFoldDB" id="A0A853GTQ6"/>
<dbReference type="OrthoDB" id="9785276at2"/>
<evidence type="ECO:0000259" key="6">
    <source>
        <dbReference type="PROSITE" id="PS00623"/>
    </source>
</evidence>
<keyword evidence="3 5" id="KW-0285">Flavoprotein</keyword>
<evidence type="ECO:0000313" key="9">
    <source>
        <dbReference type="Proteomes" id="UP000554144"/>
    </source>
</evidence>
<dbReference type="PIRSF" id="PIRSF000137">
    <property type="entry name" value="Alcohol_oxidase"/>
    <property type="match status" value="1"/>
</dbReference>
<protein>
    <submittedName>
        <fullName evidence="8">GMC family oxidoreductase N-terminal domain-containing protein</fullName>
    </submittedName>
</protein>